<feature type="domain" description="WW" evidence="3">
    <location>
        <begin position="5"/>
        <end position="40"/>
    </location>
</feature>
<evidence type="ECO:0000256" key="2">
    <source>
        <dbReference type="SAM" id="Phobius"/>
    </source>
</evidence>
<feature type="transmembrane region" description="Helical" evidence="2">
    <location>
        <begin position="157"/>
        <end position="180"/>
    </location>
</feature>
<reference evidence="4" key="1">
    <citation type="submission" date="2023-06" db="EMBL/GenBank/DDBJ databases">
        <title>Genome-scale phylogeny and comparative genomics of the fungal order Sordariales.</title>
        <authorList>
            <consortium name="Lawrence Berkeley National Laboratory"/>
            <person name="Hensen N."/>
            <person name="Bonometti L."/>
            <person name="Westerberg I."/>
            <person name="Brannstrom I.O."/>
            <person name="Guillou S."/>
            <person name="Cros-Aarteil S."/>
            <person name="Calhoun S."/>
            <person name="Haridas S."/>
            <person name="Kuo A."/>
            <person name="Mondo S."/>
            <person name="Pangilinan J."/>
            <person name="Riley R."/>
            <person name="LaButti K."/>
            <person name="Andreopoulos B."/>
            <person name="Lipzen A."/>
            <person name="Chen C."/>
            <person name="Yanf M."/>
            <person name="Daum C."/>
            <person name="Ng V."/>
            <person name="Clum A."/>
            <person name="Steindorff A."/>
            <person name="Ohm R."/>
            <person name="Martin F."/>
            <person name="Silar P."/>
            <person name="Natvig D."/>
            <person name="Lalanne C."/>
            <person name="Gautier V."/>
            <person name="Ament-velasquez S.L."/>
            <person name="Kruys A."/>
            <person name="Hutchinson M.I."/>
            <person name="Powell A.J."/>
            <person name="Barry K."/>
            <person name="Miller A.N."/>
            <person name="Grigoriev I.V."/>
            <person name="Debuchy R."/>
            <person name="Gladieux P."/>
            <person name="Thoren M.H."/>
            <person name="Johannesson H."/>
        </authorList>
    </citation>
    <scope>NUCLEOTIDE SEQUENCE</scope>
    <source>
        <strain evidence="4">SMH3187-1</strain>
    </source>
</reference>
<evidence type="ECO:0000259" key="3">
    <source>
        <dbReference type="PROSITE" id="PS50020"/>
    </source>
</evidence>
<organism evidence="4 5">
    <name type="scientific">Schizothecium vesticola</name>
    <dbReference type="NCBI Taxonomy" id="314040"/>
    <lineage>
        <taxon>Eukaryota</taxon>
        <taxon>Fungi</taxon>
        <taxon>Dikarya</taxon>
        <taxon>Ascomycota</taxon>
        <taxon>Pezizomycotina</taxon>
        <taxon>Sordariomycetes</taxon>
        <taxon>Sordariomycetidae</taxon>
        <taxon>Sordariales</taxon>
        <taxon>Schizotheciaceae</taxon>
        <taxon>Schizothecium</taxon>
    </lineage>
</organism>
<feature type="transmembrane region" description="Helical" evidence="2">
    <location>
        <begin position="290"/>
        <end position="312"/>
    </location>
</feature>
<sequence>MTRLTKLPKGWKSATSAAASPGRIYYYTKQGDVSWEPPTTAAPEVSKRTRIKQAFRSRGKRPASPPPDPSPRTSSYVDNAGTYINSSVGSGGAQQYTSPHSCICSSCTFNYNLPPSNYESTYPPYNGYGRALGAASPPSAIYLSTTSNPRGASRTRLGPWLLGALIATCVVSLLAAYTLYCRPPTISSTSQASFGTKPSAPKSTLDPVALVLSPLAPIFRGALHVSASGWRVVSWSIRTPYNLVAQAAIAAKRFLDWAIQLPFRAVVALFTLVSQAVTISTYLLQRAAQLLYQTLTAVLQLVFRTLTALAYLPYRTVQLPYHIAIAGFTLVRSFVAPAPRVLPRTPTMQYPMKSGVGTSIHQEAVPDWGFRQAVGVIAVIFIILITLVVCVGVIAEKMEEAAAARRYEADLLHDGVCVLAGSIEVAAVTVARSIALHGRLTSGAVRQLAQVVGAMQAIGERPPSGARPPQRLLTDGGGGGGSNKLGIAAGVLGIAGGSLALAGSCNTRGPHDLWIC</sequence>
<protein>
    <recommendedName>
        <fullName evidence="3">WW domain-containing protein</fullName>
    </recommendedName>
</protein>
<evidence type="ECO:0000313" key="5">
    <source>
        <dbReference type="Proteomes" id="UP001172155"/>
    </source>
</evidence>
<evidence type="ECO:0000256" key="1">
    <source>
        <dbReference type="SAM" id="MobiDB-lite"/>
    </source>
</evidence>
<evidence type="ECO:0000313" key="4">
    <source>
        <dbReference type="EMBL" id="KAK0753858.1"/>
    </source>
</evidence>
<keyword evidence="5" id="KW-1185">Reference proteome</keyword>
<dbReference type="EMBL" id="JAUKUD010000001">
    <property type="protein sequence ID" value="KAK0753858.1"/>
    <property type="molecule type" value="Genomic_DNA"/>
</dbReference>
<dbReference type="PROSITE" id="PS50020">
    <property type="entry name" value="WW_DOMAIN_2"/>
    <property type="match status" value="1"/>
</dbReference>
<comment type="caution">
    <text evidence="4">The sequence shown here is derived from an EMBL/GenBank/DDBJ whole genome shotgun (WGS) entry which is preliminary data.</text>
</comment>
<dbReference type="Proteomes" id="UP001172155">
    <property type="component" value="Unassembled WGS sequence"/>
</dbReference>
<feature type="transmembrane region" description="Helical" evidence="2">
    <location>
        <begin position="261"/>
        <end position="284"/>
    </location>
</feature>
<feature type="transmembrane region" description="Helical" evidence="2">
    <location>
        <begin position="373"/>
        <end position="395"/>
    </location>
</feature>
<feature type="region of interest" description="Disordered" evidence="1">
    <location>
        <begin position="33"/>
        <end position="78"/>
    </location>
</feature>
<feature type="compositionally biased region" description="Basic residues" evidence="1">
    <location>
        <begin position="48"/>
        <end position="61"/>
    </location>
</feature>
<keyword evidence="2" id="KW-0812">Transmembrane</keyword>
<gene>
    <name evidence="4" type="ORF">B0T18DRAFT_397946</name>
</gene>
<dbReference type="AlphaFoldDB" id="A0AA40F9S0"/>
<accession>A0AA40F9S0</accession>
<dbReference type="InterPro" id="IPR001202">
    <property type="entry name" value="WW_dom"/>
</dbReference>
<name>A0AA40F9S0_9PEZI</name>
<keyword evidence="2" id="KW-0472">Membrane</keyword>
<proteinExistence type="predicted"/>
<keyword evidence="2" id="KW-1133">Transmembrane helix</keyword>